<protein>
    <submittedName>
        <fullName evidence="2">Uncharacterized protein</fullName>
    </submittedName>
</protein>
<dbReference type="Proteomes" id="UP000472727">
    <property type="component" value="Unassembled WGS sequence"/>
</dbReference>
<feature type="region of interest" description="Disordered" evidence="1">
    <location>
        <begin position="1"/>
        <end position="26"/>
    </location>
</feature>
<evidence type="ECO:0000313" key="4">
    <source>
        <dbReference type="EMBL" id="KAF3212864.1"/>
    </source>
</evidence>
<evidence type="ECO:0000313" key="2">
    <source>
        <dbReference type="EMBL" id="KAF3196323.1"/>
    </source>
</evidence>
<feature type="compositionally biased region" description="Polar residues" evidence="1">
    <location>
        <begin position="1"/>
        <end position="16"/>
    </location>
</feature>
<dbReference type="EMBL" id="WIPF01000140">
    <property type="protein sequence ID" value="KAF3204805.1"/>
    <property type="molecule type" value="Genomic_DNA"/>
</dbReference>
<evidence type="ECO:0000313" key="7">
    <source>
        <dbReference type="Proteomes" id="UP000614610"/>
    </source>
</evidence>
<dbReference type="OrthoDB" id="5274591at2759"/>
<dbReference type="EMBL" id="WIWS01000067">
    <property type="protein sequence ID" value="KAF3212864.1"/>
    <property type="molecule type" value="Genomic_DNA"/>
</dbReference>
<dbReference type="Proteomes" id="UP000483672">
    <property type="component" value="Unassembled WGS sequence"/>
</dbReference>
<reference evidence="5 6" key="1">
    <citation type="submission" date="2019-06" db="EMBL/GenBank/DDBJ databases">
        <authorList>
            <person name="Palmer J.M."/>
        </authorList>
    </citation>
    <scope>NUCLEOTIDE SEQUENCE</scope>
    <source>
        <strain evidence="4 5">TWF106</strain>
        <strain evidence="3 6">TWF191</strain>
        <strain evidence="2">TWF679</strain>
    </source>
</reference>
<evidence type="ECO:0000256" key="1">
    <source>
        <dbReference type="SAM" id="MobiDB-lite"/>
    </source>
</evidence>
<dbReference type="AlphaFoldDB" id="A0A6G1LRG0"/>
<evidence type="ECO:0000313" key="3">
    <source>
        <dbReference type="EMBL" id="KAF3204805.1"/>
    </source>
</evidence>
<sequence>MLANSSVANLRTTNESAGAKTKRDSKIEERTLTNRFLFENPAGNLPPQHAINIRGLAGLPPPWSQILLVISTIKVTSPFYGLACPAANGVRWGQQRTNPQFCFSARCSTAHLTIRPCLL</sequence>
<evidence type="ECO:0000313" key="6">
    <source>
        <dbReference type="Proteomes" id="UP000483672"/>
    </source>
</evidence>
<dbReference type="Proteomes" id="UP000614610">
    <property type="component" value="Unassembled WGS sequence"/>
</dbReference>
<accession>A0A6G1LRG0</accession>
<comment type="caution">
    <text evidence="2">The sequence shown here is derived from an EMBL/GenBank/DDBJ whole genome shotgun (WGS) entry which is preliminary data.</text>
</comment>
<gene>
    <name evidence="4" type="ORF">TWF106_009720</name>
    <name evidence="3" type="ORF">TWF191_002150</name>
    <name evidence="2" type="ORF">TWF679_005363</name>
</gene>
<dbReference type="EMBL" id="WIWT01000255">
    <property type="protein sequence ID" value="KAF3196323.1"/>
    <property type="molecule type" value="Genomic_DNA"/>
</dbReference>
<name>A0A6G1LRG0_ORBOL</name>
<organism evidence="2 7">
    <name type="scientific">Orbilia oligospora</name>
    <name type="common">Nematode-trapping fungus</name>
    <name type="synonym">Arthrobotrys oligospora</name>
    <dbReference type="NCBI Taxonomy" id="2813651"/>
    <lineage>
        <taxon>Eukaryota</taxon>
        <taxon>Fungi</taxon>
        <taxon>Dikarya</taxon>
        <taxon>Ascomycota</taxon>
        <taxon>Pezizomycotina</taxon>
        <taxon>Orbiliomycetes</taxon>
        <taxon>Orbiliales</taxon>
        <taxon>Orbiliaceae</taxon>
        <taxon>Orbilia</taxon>
    </lineage>
</organism>
<evidence type="ECO:0000313" key="5">
    <source>
        <dbReference type="Proteomes" id="UP000472727"/>
    </source>
</evidence>
<proteinExistence type="predicted"/>